<evidence type="ECO:0000256" key="6">
    <source>
        <dbReference type="ARBA" id="ARBA00023303"/>
    </source>
</evidence>
<dbReference type="PROSITE" id="PS50088">
    <property type="entry name" value="ANK_REPEAT"/>
    <property type="match status" value="2"/>
</dbReference>
<evidence type="ECO:0000256" key="8">
    <source>
        <dbReference type="SAM" id="Phobius"/>
    </source>
</evidence>
<keyword evidence="3" id="KW-0677">Repeat</keyword>
<evidence type="ECO:0000313" key="9">
    <source>
        <dbReference type="EMBL" id="KAL3311463.1"/>
    </source>
</evidence>
<keyword evidence="1" id="KW-0813">Transport</keyword>
<keyword evidence="8" id="KW-0812">Transmembrane</keyword>
<sequence length="427" mass="49401">MDLLIRMREGEDQAALKPNIDGNTALHLAVLEGHYNCVKKLVEAYPSLIMKLNGDSMSPLECATANGKLRIVKVLLHAGADPYNEISGTPNAFMYAAYYGQATILDYLLKNVEETGTCIQVIKQVSPRIPYGYTDLRIAIERKNDNCVLAMLQHDATWLKSIKHSWIDPETGMTDSIFRLLVRKMPEMALLVMDKSIINLHGSHPDSKELELRFNFSYLDDTFEQYMQKTKQELINSSDQKRKLLREVRAYEKIHGDINKASPQYTNNVQELLDNHPLTRMAETEDEDLLSHPLTNALIQQKWKKFGFKYYVPNFLLYFVFVTLLTSFILSHKPSFRLLYDHQNLTYYSFEEGCERLVVSNQDAYYGLHRLIHKILLLIVCSLCSAKEFWQFFNSGFRYLADCDNYVELSIYGLTYFIVWDFGHCAN</sequence>
<feature type="non-terminal residue" evidence="9">
    <location>
        <position position="427"/>
    </location>
</feature>
<protein>
    <recommendedName>
        <fullName evidence="11">Transient receptor potential cation channel subfamily A member 1</fullName>
    </recommendedName>
</protein>
<evidence type="ECO:0000256" key="7">
    <source>
        <dbReference type="PROSITE-ProRule" id="PRU00023"/>
    </source>
</evidence>
<dbReference type="InterPro" id="IPR052076">
    <property type="entry name" value="TRP_cation_channel"/>
</dbReference>
<dbReference type="EMBL" id="JBJKFK010002208">
    <property type="protein sequence ID" value="KAL3311463.1"/>
    <property type="molecule type" value="Genomic_DNA"/>
</dbReference>
<feature type="transmembrane region" description="Helical" evidence="8">
    <location>
        <begin position="310"/>
        <end position="330"/>
    </location>
</feature>
<gene>
    <name evidence="9" type="ORF">Ciccas_009957</name>
</gene>
<dbReference type="PANTHER" id="PTHR47143:SF3">
    <property type="entry name" value="PWWP DOMAIN-CONTAINING PROTEIN"/>
    <property type="match status" value="1"/>
</dbReference>
<name>A0ABD2PWJ8_9PLAT</name>
<dbReference type="InterPro" id="IPR002110">
    <property type="entry name" value="Ankyrin_rpt"/>
</dbReference>
<evidence type="ECO:0000313" key="10">
    <source>
        <dbReference type="Proteomes" id="UP001626550"/>
    </source>
</evidence>
<keyword evidence="5" id="KW-0406">Ion transport</keyword>
<dbReference type="InterPro" id="IPR036770">
    <property type="entry name" value="Ankyrin_rpt-contain_sf"/>
</dbReference>
<evidence type="ECO:0000256" key="2">
    <source>
        <dbReference type="ARBA" id="ARBA00022606"/>
    </source>
</evidence>
<evidence type="ECO:0008006" key="11">
    <source>
        <dbReference type="Google" id="ProtNLM"/>
    </source>
</evidence>
<dbReference type="GO" id="GO:0034220">
    <property type="term" value="P:monoatomic ion transmembrane transport"/>
    <property type="evidence" value="ECO:0007669"/>
    <property type="project" value="UniProtKB-KW"/>
</dbReference>
<keyword evidence="6" id="KW-0407">Ion channel</keyword>
<comment type="caution">
    <text evidence="9">The sequence shown here is derived from an EMBL/GenBank/DDBJ whole genome shotgun (WGS) entry which is preliminary data.</text>
</comment>
<dbReference type="Proteomes" id="UP001626550">
    <property type="component" value="Unassembled WGS sequence"/>
</dbReference>
<dbReference type="PROSITE" id="PS50297">
    <property type="entry name" value="ANK_REP_REGION"/>
    <property type="match status" value="2"/>
</dbReference>
<feature type="repeat" description="ANK" evidence="7">
    <location>
        <begin position="21"/>
        <end position="43"/>
    </location>
</feature>
<evidence type="ECO:0000256" key="5">
    <source>
        <dbReference type="ARBA" id="ARBA00023065"/>
    </source>
</evidence>
<reference evidence="9 10" key="1">
    <citation type="submission" date="2024-11" db="EMBL/GenBank/DDBJ databases">
        <title>Adaptive evolution of stress response genes in parasites aligns with host niche diversity.</title>
        <authorList>
            <person name="Hahn C."/>
            <person name="Resl P."/>
        </authorList>
    </citation>
    <scope>NUCLEOTIDE SEQUENCE [LARGE SCALE GENOMIC DNA]</scope>
    <source>
        <strain evidence="9">EGGRZ-B1_66</strain>
        <tissue evidence="9">Body</tissue>
    </source>
</reference>
<evidence type="ECO:0000256" key="1">
    <source>
        <dbReference type="ARBA" id="ARBA00022448"/>
    </source>
</evidence>
<dbReference type="SUPFAM" id="SSF48403">
    <property type="entry name" value="Ankyrin repeat"/>
    <property type="match status" value="1"/>
</dbReference>
<keyword evidence="4 7" id="KW-0040">ANK repeat</keyword>
<dbReference type="PANTHER" id="PTHR47143">
    <property type="entry name" value="TRANSIENT RECEPTOR POTENTIAL CATION CHANNEL PROTEIN PAINLESS"/>
    <property type="match status" value="1"/>
</dbReference>
<keyword evidence="8" id="KW-0472">Membrane</keyword>
<dbReference type="AlphaFoldDB" id="A0ABD2PWJ8"/>
<evidence type="ECO:0000256" key="4">
    <source>
        <dbReference type="ARBA" id="ARBA00023043"/>
    </source>
</evidence>
<keyword evidence="10" id="KW-1185">Reference proteome</keyword>
<keyword evidence="8" id="KW-1133">Transmembrane helix</keyword>
<keyword evidence="2" id="KW-0716">Sensory transduction</keyword>
<feature type="repeat" description="ANK" evidence="7">
    <location>
        <begin position="55"/>
        <end position="81"/>
    </location>
</feature>
<organism evidence="9 10">
    <name type="scientific">Cichlidogyrus casuarinus</name>
    <dbReference type="NCBI Taxonomy" id="1844966"/>
    <lineage>
        <taxon>Eukaryota</taxon>
        <taxon>Metazoa</taxon>
        <taxon>Spiralia</taxon>
        <taxon>Lophotrochozoa</taxon>
        <taxon>Platyhelminthes</taxon>
        <taxon>Monogenea</taxon>
        <taxon>Monopisthocotylea</taxon>
        <taxon>Dactylogyridea</taxon>
        <taxon>Ancyrocephalidae</taxon>
        <taxon>Cichlidogyrus</taxon>
    </lineage>
</organism>
<proteinExistence type="predicted"/>
<evidence type="ECO:0000256" key="3">
    <source>
        <dbReference type="ARBA" id="ARBA00022737"/>
    </source>
</evidence>
<dbReference type="Gene3D" id="1.25.40.20">
    <property type="entry name" value="Ankyrin repeat-containing domain"/>
    <property type="match status" value="1"/>
</dbReference>
<dbReference type="Pfam" id="PF12796">
    <property type="entry name" value="Ank_2"/>
    <property type="match status" value="1"/>
</dbReference>
<accession>A0ABD2PWJ8</accession>
<dbReference type="SMART" id="SM00248">
    <property type="entry name" value="ANK"/>
    <property type="match status" value="4"/>
</dbReference>